<proteinExistence type="predicted"/>
<dbReference type="AlphaFoldDB" id="A0A1T4STJ0"/>
<organism evidence="2 3">
    <name type="scientific">Chitinophaga eiseniae</name>
    <dbReference type="NCBI Taxonomy" id="634771"/>
    <lineage>
        <taxon>Bacteria</taxon>
        <taxon>Pseudomonadati</taxon>
        <taxon>Bacteroidota</taxon>
        <taxon>Chitinophagia</taxon>
        <taxon>Chitinophagales</taxon>
        <taxon>Chitinophagaceae</taxon>
        <taxon>Chitinophaga</taxon>
    </lineage>
</organism>
<gene>
    <name evidence="2" type="ORF">SAMN04488128_103426</name>
</gene>
<feature type="domain" description="HipA-like kinase" evidence="1">
    <location>
        <begin position="21"/>
        <end position="239"/>
    </location>
</feature>
<dbReference type="STRING" id="634771.SAMN04488128_103426"/>
<dbReference type="InterPro" id="IPR046748">
    <property type="entry name" value="HipA_2"/>
</dbReference>
<accession>A0A1T4STJ0</accession>
<evidence type="ECO:0000259" key="1">
    <source>
        <dbReference type="Pfam" id="PF20613"/>
    </source>
</evidence>
<keyword evidence="3" id="KW-1185">Reference proteome</keyword>
<dbReference type="OrthoDB" id="9786330at2"/>
<protein>
    <recommendedName>
        <fullName evidence="1">HipA-like kinase domain-containing protein</fullName>
    </recommendedName>
</protein>
<reference evidence="3" key="1">
    <citation type="submission" date="2017-02" db="EMBL/GenBank/DDBJ databases">
        <authorList>
            <person name="Varghese N."/>
            <person name="Submissions S."/>
        </authorList>
    </citation>
    <scope>NUCLEOTIDE SEQUENCE [LARGE SCALE GENOMIC DNA]</scope>
    <source>
        <strain evidence="3">DSM 22224</strain>
    </source>
</reference>
<evidence type="ECO:0000313" key="2">
    <source>
        <dbReference type="EMBL" id="SKA31198.1"/>
    </source>
</evidence>
<dbReference type="RefSeq" id="WP_078670778.1">
    <property type="nucleotide sequence ID" value="NZ_FUWZ01000003.1"/>
</dbReference>
<dbReference type="Proteomes" id="UP000190367">
    <property type="component" value="Unassembled WGS sequence"/>
</dbReference>
<sequence length="267" mass="30008">MSGINNHPYPLRTVQVTRYVTPLREGGSLPALTEADDGFLYVLKFRGAGQGVKALIAELIGGETARALGLKVPEIVFATLDQDYGRNEGDEEIQDLLKSSVGLNLALHYLSGAITYDPVVTTIDENLASKIVWLDCLLTNVDRTVRNTNMLMWHQELWLIDHGASLYFHHSWDNWEEQATRPFAKIKDHVLLPQATQIAAVDSAFRAILTPERIRAIVDLVPEEWLTGHEDISPAERREVYAQFLIRRVASSEIFVKEAVYARSTLI</sequence>
<evidence type="ECO:0000313" key="3">
    <source>
        <dbReference type="Proteomes" id="UP000190367"/>
    </source>
</evidence>
<dbReference type="Pfam" id="PF20613">
    <property type="entry name" value="HipA_2"/>
    <property type="match status" value="1"/>
</dbReference>
<name>A0A1T4STJ0_9BACT</name>
<dbReference type="EMBL" id="FUWZ01000003">
    <property type="protein sequence ID" value="SKA31198.1"/>
    <property type="molecule type" value="Genomic_DNA"/>
</dbReference>